<proteinExistence type="predicted"/>
<dbReference type="OrthoDB" id="8162253at2"/>
<name>A0A060I936_RHIET</name>
<protein>
    <submittedName>
        <fullName evidence="1">Uncharacterized protein</fullName>
    </submittedName>
</protein>
<gene>
    <name evidence="1" type="ORF">IE4771_PE00248</name>
</gene>
<reference evidence="1 2" key="1">
    <citation type="submission" date="2013-12" db="EMBL/GenBank/DDBJ databases">
        <title>Complete genome sequence of Rhizobium etli bv. mimosae IE4771.</title>
        <authorList>
            <person name="Bustos P."/>
            <person name="Santamaria R.I."/>
            <person name="Lozano L."/>
            <person name="Ormeno-Orrillo E."/>
            <person name="Rogel M.A."/>
            <person name="Romero D."/>
            <person name="Cevallos M.A."/>
            <person name="Martinez-Romero E."/>
            <person name="Gonzalez V."/>
        </authorList>
    </citation>
    <scope>NUCLEOTIDE SEQUENCE [LARGE SCALE GENOMIC DNA]</scope>
    <source>
        <strain evidence="1 2">IE4771</strain>
        <plasmid evidence="2">Plasmid pRetIE4771e</plasmid>
    </source>
</reference>
<organism evidence="1 2">
    <name type="scientific">Rhizobium etli bv. mimosae str. IE4771</name>
    <dbReference type="NCBI Taxonomy" id="1432050"/>
    <lineage>
        <taxon>Bacteria</taxon>
        <taxon>Pseudomonadati</taxon>
        <taxon>Pseudomonadota</taxon>
        <taxon>Alphaproteobacteria</taxon>
        <taxon>Hyphomicrobiales</taxon>
        <taxon>Rhizobiaceae</taxon>
        <taxon>Rhizobium/Agrobacterium group</taxon>
        <taxon>Rhizobium</taxon>
    </lineage>
</organism>
<keyword evidence="1" id="KW-0614">Plasmid</keyword>
<dbReference type="KEGG" id="rei:IE4771_PE00248"/>
<sequence>MKNLLLNGLLAICCTLPPYLISGSNARADDWGCQVLLCLSNPAGATQYAACRPPIQKLWRELAEGHSFPTCSGAGFRSSRPGYEPYYCDAGYRLEGSYGPRGEQATCISTSLQRVSEAFCHSGRSGYRAENNSVQSPRWQREDGRTGCMAYPIVRPNVRSQPHYVDVTIDGAGTQRVWY</sequence>
<accession>A0A060I936</accession>
<geneLocation type="plasmid" evidence="1 2">
    <name>pRetIE4771e</name>
</geneLocation>
<dbReference type="HOGENOM" id="CLU_134378_0_0_5"/>
<dbReference type="AlphaFoldDB" id="A0A060I936"/>
<dbReference type="EMBL" id="CP006991">
    <property type="protein sequence ID" value="AIC31473.1"/>
    <property type="molecule type" value="Genomic_DNA"/>
</dbReference>
<evidence type="ECO:0000313" key="1">
    <source>
        <dbReference type="EMBL" id="AIC31473.1"/>
    </source>
</evidence>
<dbReference type="Proteomes" id="UP000027180">
    <property type="component" value="Plasmid pRetIE4771e"/>
</dbReference>
<evidence type="ECO:0000313" key="2">
    <source>
        <dbReference type="Proteomes" id="UP000027180"/>
    </source>
</evidence>
<dbReference type="RefSeq" id="WP_010041279.1">
    <property type="nucleotide sequence ID" value="NZ_CP006991.1"/>
</dbReference>